<reference evidence="12" key="2">
    <citation type="submission" date="2025-09" db="UniProtKB">
        <authorList>
            <consortium name="Ensembl"/>
        </authorList>
    </citation>
    <scope>IDENTIFICATION</scope>
</reference>
<dbReference type="InterPro" id="IPR045111">
    <property type="entry name" value="Vps41/Vps8"/>
</dbReference>
<dbReference type="SUPFAM" id="SSF50969">
    <property type="entry name" value="YVTN repeat-like/Quinoprotein amine dehydrogenase"/>
    <property type="match status" value="1"/>
</dbReference>
<dbReference type="InterPro" id="IPR001841">
    <property type="entry name" value="Znf_RING"/>
</dbReference>
<evidence type="ECO:0000256" key="6">
    <source>
        <dbReference type="ARBA" id="ARBA00022833"/>
    </source>
</evidence>
<dbReference type="InterPro" id="IPR011044">
    <property type="entry name" value="Quino_amine_DH_bsu"/>
</dbReference>
<dbReference type="GO" id="GO:0005769">
    <property type="term" value="C:early endosome"/>
    <property type="evidence" value="ECO:0007669"/>
    <property type="project" value="TreeGrafter"/>
</dbReference>
<keyword evidence="2" id="KW-0597">Phosphoprotein</keyword>
<gene>
    <name evidence="12" type="primary">VPS8</name>
</gene>
<dbReference type="SUPFAM" id="SSF57850">
    <property type="entry name" value="RING/U-box"/>
    <property type="match status" value="1"/>
</dbReference>
<dbReference type="PANTHER" id="PTHR12616">
    <property type="entry name" value="VACUOLAR PROTEIN SORTING VPS41"/>
    <property type="match status" value="1"/>
</dbReference>
<dbReference type="InterPro" id="IPR025941">
    <property type="entry name" value="Vps8_central_dom"/>
</dbReference>
<comment type="similarity">
    <text evidence="1">Belongs to the VPS8 family.</text>
</comment>
<dbReference type="GO" id="GO:0034058">
    <property type="term" value="P:endosomal vesicle fusion"/>
    <property type="evidence" value="ECO:0007669"/>
    <property type="project" value="TreeGrafter"/>
</dbReference>
<dbReference type="InterPro" id="IPR015943">
    <property type="entry name" value="WD40/YVTN_repeat-like_dom_sf"/>
</dbReference>
<name>A0A8C0JU07_CANLU</name>
<reference evidence="12" key="1">
    <citation type="submission" date="2025-08" db="UniProtKB">
        <authorList>
            <consortium name="Ensembl"/>
        </authorList>
    </citation>
    <scope>IDENTIFICATION</scope>
</reference>
<evidence type="ECO:0000256" key="5">
    <source>
        <dbReference type="ARBA" id="ARBA00022771"/>
    </source>
</evidence>
<dbReference type="AlphaFoldDB" id="A0A8C0JU07"/>
<feature type="repeat" description="WD" evidence="10">
    <location>
        <begin position="156"/>
        <end position="197"/>
    </location>
</feature>
<evidence type="ECO:0000256" key="4">
    <source>
        <dbReference type="ARBA" id="ARBA00022723"/>
    </source>
</evidence>
<dbReference type="FunFam" id="2.130.10.10:FF:000162">
    <property type="entry name" value="vacuolar protein sorting-associated protein 8 homolog"/>
    <property type="match status" value="1"/>
</dbReference>
<evidence type="ECO:0000313" key="12">
    <source>
        <dbReference type="Ensembl" id="ENSCAFP00020006191.1"/>
    </source>
</evidence>
<evidence type="ECO:0000256" key="3">
    <source>
        <dbReference type="ARBA" id="ARBA00022574"/>
    </source>
</evidence>
<comment type="function">
    <text evidence="7">Plays a role in vesicle-mediated protein trafficking of the endocytic membrane transport pathway. Believed to act as a component of the putative CORVET endosomal tethering complexes which is proposed to be involved in the Rab5-to-Rab7 endosome conversion probably implicating MON1A/B, and via binding SNAREs and SNARE complexes to mediate tethering and docking events during SNARE-mediated membrane fusion. The CORVET complex is proposed to function as a Rab5 effector to mediate early endosome fusion probably in specific endosome subpopulations. Functions predominantly in APPL1-containing endosomes.</text>
</comment>
<dbReference type="Proteomes" id="UP000694391">
    <property type="component" value="Unplaced"/>
</dbReference>
<dbReference type="Pfam" id="PF12816">
    <property type="entry name" value="TPR_Vps8"/>
    <property type="match status" value="2"/>
</dbReference>
<keyword evidence="13" id="KW-1185">Reference proteome</keyword>
<dbReference type="Pfam" id="PF23412">
    <property type="entry name" value="zf_RING_Vps8"/>
    <property type="match status" value="1"/>
</dbReference>
<dbReference type="InterPro" id="IPR036322">
    <property type="entry name" value="WD40_repeat_dom_sf"/>
</dbReference>
<organism evidence="12 13">
    <name type="scientific">Canis lupus dingo</name>
    <name type="common">dingo</name>
    <dbReference type="NCBI Taxonomy" id="286419"/>
    <lineage>
        <taxon>Eukaryota</taxon>
        <taxon>Metazoa</taxon>
        <taxon>Chordata</taxon>
        <taxon>Craniata</taxon>
        <taxon>Vertebrata</taxon>
        <taxon>Euteleostomi</taxon>
        <taxon>Mammalia</taxon>
        <taxon>Eutheria</taxon>
        <taxon>Laurasiatheria</taxon>
        <taxon>Carnivora</taxon>
        <taxon>Caniformia</taxon>
        <taxon>Canidae</taxon>
        <taxon>Canis</taxon>
    </lineage>
</organism>
<evidence type="ECO:0000256" key="7">
    <source>
        <dbReference type="ARBA" id="ARBA00059958"/>
    </source>
</evidence>
<dbReference type="Pfam" id="PF23410">
    <property type="entry name" value="Beta-prop_VPS8"/>
    <property type="match status" value="1"/>
</dbReference>
<evidence type="ECO:0000313" key="13">
    <source>
        <dbReference type="Proteomes" id="UP000694391"/>
    </source>
</evidence>
<dbReference type="CDD" id="cd16687">
    <property type="entry name" value="RING-H2_Vps8"/>
    <property type="match status" value="1"/>
</dbReference>
<accession>A0A8C0JU07</accession>
<feature type="domain" description="RING-type" evidence="11">
    <location>
        <begin position="1119"/>
        <end position="1171"/>
    </location>
</feature>
<dbReference type="Gene3D" id="2.130.10.10">
    <property type="entry name" value="YVTN repeat-like/Quinoprotein amine dehydrogenase"/>
    <property type="match status" value="1"/>
</dbReference>
<keyword evidence="6" id="KW-0862">Zinc</keyword>
<dbReference type="GO" id="GO:0006623">
    <property type="term" value="P:protein targeting to vacuole"/>
    <property type="evidence" value="ECO:0007669"/>
    <property type="project" value="InterPro"/>
</dbReference>
<dbReference type="GO" id="GO:0008270">
    <property type="term" value="F:zinc ion binding"/>
    <property type="evidence" value="ECO:0007669"/>
    <property type="project" value="UniProtKB-KW"/>
</dbReference>
<dbReference type="SUPFAM" id="SSF50978">
    <property type="entry name" value="WD40 repeat-like"/>
    <property type="match status" value="1"/>
</dbReference>
<dbReference type="PANTHER" id="PTHR12616:SF8">
    <property type="entry name" value="VACUOLAR PROTEIN SORTING-ASSOCIATED PROTEIN 8 HOMOLOG"/>
    <property type="match status" value="1"/>
</dbReference>
<protein>
    <recommendedName>
        <fullName evidence="8">Vacuolar protein sorting-associated protein 8 homolog</fullName>
    </recommendedName>
</protein>
<dbReference type="InterPro" id="IPR013083">
    <property type="entry name" value="Znf_RING/FYVE/PHD"/>
</dbReference>
<evidence type="ECO:0000259" key="11">
    <source>
        <dbReference type="PROSITE" id="PS50089"/>
    </source>
</evidence>
<dbReference type="PROSITE" id="PS50089">
    <property type="entry name" value="ZF_RING_2"/>
    <property type="match status" value="1"/>
</dbReference>
<keyword evidence="5 9" id="KW-0863">Zinc-finger</keyword>
<evidence type="ECO:0000256" key="1">
    <source>
        <dbReference type="ARBA" id="ARBA00009422"/>
    </source>
</evidence>
<keyword evidence="3 10" id="KW-0853">WD repeat</keyword>
<dbReference type="SMART" id="SM00184">
    <property type="entry name" value="RING"/>
    <property type="match status" value="1"/>
</dbReference>
<dbReference type="GO" id="GO:0005770">
    <property type="term" value="C:late endosome"/>
    <property type="evidence" value="ECO:0007669"/>
    <property type="project" value="TreeGrafter"/>
</dbReference>
<evidence type="ECO:0000256" key="9">
    <source>
        <dbReference type="PROSITE-ProRule" id="PRU00175"/>
    </source>
</evidence>
<evidence type="ECO:0000256" key="8">
    <source>
        <dbReference type="ARBA" id="ARBA00069614"/>
    </source>
</evidence>
<evidence type="ECO:0000256" key="2">
    <source>
        <dbReference type="ARBA" id="ARBA00022553"/>
    </source>
</evidence>
<proteinExistence type="inferred from homology"/>
<sequence>ESPSPNQRCCSGQTTQMIDDKEFDIPQVDTPPTLESILNETDDEDESFVLEDPTLLNIDTIDSHSYDTSSVASSDSGDRTNLKRKKKLPDSFSLHGSVMRHSLLKGISAQIVSAAVSILFSSPAVSSLIAVGTSHGLALIFDQNQALRLCLGSTSVGGQYGAISALSINNDCSRLLCGFAKGQITMWDLASGKLLRSITDAHPPGTAILHIKFTDDPTLAICNDSGGSVFELTFKRVMGVRTCESRCLFSGSKGEVCCIEPLHSKPELKDHPITQFSLLAMASLTKILVIGLKPSLKVWMTFPYGRMDPSSVPLLAWHFVAVHNYVNPMLAFCRGDVVHFLLVSPDRMLYVCYKVLYHNTIIWINSRTVVLLDSVEKLHVIDRQTQEELETVEISEVQLVYNSSHFKSLATGGNVSQALALVGEKACYQSISSYGGQIFYLGTKSVYVMMLRSWRERVDHLLKQDCLTEALALAWSFHEGKAKAVVGLSGDASKRKAVVADRMVEILFHYADRALKKCPDQGKIQVMEQHFQDMVPVIVDYCLLLQRKDLLFSQMYDKLSENSVAKGVFLECLEPYILSDKLVGMTPQVMKDLIVHFQDKKLMENVEALIVHMDITSLDIQQVVLMCWENRLYDAMIYVYNRGMNEFISPMEQVVMGNKLLVYISCCLAGRAYPLGDIPEDLVPLVKNQVFEFLIRLHSAEASPEEEIYPYVRTLLHFDTREFLNVLALTFEDFKNDKQAVEYQQRIVDILLKVMVENSDFTPSQVGCLFTFLARQLAKPDNTLFVNRTLFDQVLEFLCSPDDDSRHSERQQVLLELLQAGGIVQFEESRLIRMAEKAEFYQICEFMYEREHQYDKIIDCYLRDPLREEEVFNYIHNILSIPGHSAEEKQSVWQKAMDHIEVLIQQNFLNFPICMAISQIKCMLTKEGIHVNQELLQMSPCVTEQFIELLCQFSPNQVIETLQVLECYRLEETIQITQKYQLHEVTAYLLEKKGDIHGAFLIMLKVIFYYIYLSLKDVEDTMVETIALSLKSLTMQVLNSMAAFIALPSILQRILQDPVYGKGKLGEIQGLILGMLDTFNYEQTLLETTTSLLNQDLHWSLCNLRASVTRGLNPKQDYCSICLQQYKRRQEMADEIIVFSCGHLYHSFCLQNKECTIETEGQTRWTCYKCSSSNKGGKLSENSSEIKKGKTTSSQVRLVFTSGCC</sequence>
<dbReference type="PROSITE" id="PS50082">
    <property type="entry name" value="WD_REPEATS_2"/>
    <property type="match status" value="1"/>
</dbReference>
<dbReference type="InterPro" id="IPR056939">
    <property type="entry name" value="Znf_RING_Vps8"/>
</dbReference>
<keyword evidence="4" id="KW-0479">Metal-binding</keyword>
<dbReference type="InterPro" id="IPR001680">
    <property type="entry name" value="WD40_rpt"/>
</dbReference>
<dbReference type="GO" id="GO:0033263">
    <property type="term" value="C:CORVET complex"/>
    <property type="evidence" value="ECO:0007669"/>
    <property type="project" value="TreeGrafter"/>
</dbReference>
<dbReference type="GeneTree" id="ENSGT00390000010672"/>
<evidence type="ECO:0000256" key="10">
    <source>
        <dbReference type="PROSITE-ProRule" id="PRU00221"/>
    </source>
</evidence>
<dbReference type="Gene3D" id="3.30.40.10">
    <property type="entry name" value="Zinc/RING finger domain, C3HC4 (zinc finger)"/>
    <property type="match status" value="1"/>
</dbReference>
<dbReference type="GO" id="GO:0030897">
    <property type="term" value="C:HOPS complex"/>
    <property type="evidence" value="ECO:0007669"/>
    <property type="project" value="TreeGrafter"/>
</dbReference>
<dbReference type="Ensembl" id="ENSCAFT00020007158.1">
    <property type="protein sequence ID" value="ENSCAFP00020006191.1"/>
    <property type="gene ID" value="ENSCAFG00020002732.1"/>
</dbReference>